<evidence type="ECO:0000256" key="2">
    <source>
        <dbReference type="ARBA" id="ARBA00022490"/>
    </source>
</evidence>
<dbReference type="Pfam" id="PF00418">
    <property type="entry name" value="Tubulin-binding"/>
    <property type="match status" value="4"/>
</dbReference>
<dbReference type="STRING" id="7070.A0A139WMG5"/>
<keyword evidence="3" id="KW-0597">Phosphoprotein</keyword>
<name>A0A139WMG5_TRICA</name>
<feature type="compositionally biased region" description="Basic and acidic residues" evidence="7">
    <location>
        <begin position="514"/>
        <end position="525"/>
    </location>
</feature>
<protein>
    <recommendedName>
        <fullName evidence="6">Microtubule-associated protein</fullName>
    </recommendedName>
</protein>
<evidence type="ECO:0000256" key="3">
    <source>
        <dbReference type="ARBA" id="ARBA00022553"/>
    </source>
</evidence>
<accession>A0A139WMG5</accession>
<dbReference type="PANTHER" id="PTHR11501:SF18">
    <property type="entry name" value="MICROTUBULE-ASSOCIATED PROTEIN"/>
    <property type="match status" value="1"/>
</dbReference>
<feature type="compositionally biased region" description="Polar residues" evidence="7">
    <location>
        <begin position="1"/>
        <end position="14"/>
    </location>
</feature>
<dbReference type="PROSITE" id="PS51491">
    <property type="entry name" value="TAU_MAP_2"/>
    <property type="match status" value="4"/>
</dbReference>
<dbReference type="PANTHER" id="PTHR11501">
    <property type="entry name" value="MICROTUBULE-ASSOCIATED PROTEIN"/>
    <property type="match status" value="1"/>
</dbReference>
<keyword evidence="6" id="KW-0493">Microtubule</keyword>
<evidence type="ECO:0000256" key="5">
    <source>
        <dbReference type="ARBA" id="ARBA00023212"/>
    </source>
</evidence>
<dbReference type="InterPro" id="IPR001084">
    <property type="entry name" value="MAP_tubulin-bd_rpt"/>
</dbReference>
<organism evidence="8 9">
    <name type="scientific">Tribolium castaneum</name>
    <name type="common">Red flour beetle</name>
    <dbReference type="NCBI Taxonomy" id="7070"/>
    <lineage>
        <taxon>Eukaryota</taxon>
        <taxon>Metazoa</taxon>
        <taxon>Ecdysozoa</taxon>
        <taxon>Arthropoda</taxon>
        <taxon>Hexapoda</taxon>
        <taxon>Insecta</taxon>
        <taxon>Pterygota</taxon>
        <taxon>Neoptera</taxon>
        <taxon>Endopterygota</taxon>
        <taxon>Coleoptera</taxon>
        <taxon>Polyphaga</taxon>
        <taxon>Cucujiformia</taxon>
        <taxon>Tenebrionidae</taxon>
        <taxon>Tenebrionidae incertae sedis</taxon>
        <taxon>Tribolium</taxon>
    </lineage>
</organism>
<dbReference type="EMBL" id="KQ971312">
    <property type="protein sequence ID" value="KYB29239.1"/>
    <property type="molecule type" value="Genomic_DNA"/>
</dbReference>
<sequence length="611" mass="67160">MPKTQQNGNGTPQQFPGYATAPRPPLTRLDSRSSLPLRPGFPPGPPRPQQIRQPIPGQQQFIQRPPGGAPRPPGQPQFIQNQARPINPNFRPASPFPRPQLPQGQPRQIFQQRSVPAFNQPRPQQIDDHLIRSQTLDSSDLTHKPIDNVRASQEDSAKSALNAMKNRSFSMSSNVSEPHSVSEEERRRSVSSIGSYEERRSVSGSLENLDKKQEDYPSRPESRSSVRMNRIMEDDDKINVSHKSPSPQLDMAQKNVDFKLPVQENKNKSPSPVGRVVDKVEEKDDVFISKPREEKLVKNVQNGVCDDKKPDSKSLELKNLKKAKSPSRSEGDNDSGVDESTQGNDQSSNGDHSSPRKSSGKTPSRTSSTTPTKNRSLSRGSKSPSLKSPDSTASTPGTTEKKKVPMNKIQVGSAPSPNLKVVRSKIGSLENASYKPGGGKVKIESKKLDFKKAAPRIEAKNEAYTPKGGDKKIQQQKLQWNAKSKVGSLENATHKPKGGDKKIETVKLDFKDKAKPKVGSKDNIKHVPGGGDVKIENKKLDLKVQSKVGSLDNVKHKPGGGDKRIFDDKEYLKQRSAISSENHSLCGSQNSLPSQPEAGGPVADENLNQER</sequence>
<feature type="compositionally biased region" description="Basic and acidic residues" evidence="7">
    <location>
        <begin position="140"/>
        <end position="157"/>
    </location>
</feature>
<dbReference type="GO" id="GO:0005874">
    <property type="term" value="C:microtubule"/>
    <property type="evidence" value="ECO:0007669"/>
    <property type="project" value="UniProtKB-KW"/>
</dbReference>
<gene>
    <name evidence="8" type="primary">AUGUSTUS-3.0.2_32148</name>
    <name evidence="8" type="ORF">TcasGA2_TC032148</name>
</gene>
<dbReference type="GO" id="GO:0008017">
    <property type="term" value="F:microtubule binding"/>
    <property type="evidence" value="ECO:0007669"/>
    <property type="project" value="InterPro"/>
</dbReference>
<keyword evidence="9" id="KW-1185">Reference proteome</keyword>
<feature type="compositionally biased region" description="Low complexity" evidence="7">
    <location>
        <begin position="170"/>
        <end position="179"/>
    </location>
</feature>
<feature type="compositionally biased region" description="Basic and acidic residues" evidence="7">
    <location>
        <begin position="276"/>
        <end position="297"/>
    </location>
</feature>
<feature type="compositionally biased region" description="Pro residues" evidence="7">
    <location>
        <begin position="39"/>
        <end position="48"/>
    </location>
</feature>
<feature type="compositionally biased region" description="Polar residues" evidence="7">
    <location>
        <begin position="377"/>
        <end position="398"/>
    </location>
</feature>
<keyword evidence="5 6" id="KW-0206">Cytoskeleton</keyword>
<feature type="compositionally biased region" description="Low complexity" evidence="7">
    <location>
        <begin position="356"/>
        <end position="375"/>
    </location>
</feature>
<feature type="region of interest" description="Disordered" evidence="7">
    <location>
        <begin position="514"/>
        <end position="533"/>
    </location>
</feature>
<feature type="compositionally biased region" description="Basic and acidic residues" evidence="7">
    <location>
        <begin position="208"/>
        <end position="224"/>
    </location>
</feature>
<dbReference type="PROSITE" id="PS00229">
    <property type="entry name" value="TAU_MAP_1"/>
    <property type="match status" value="2"/>
</dbReference>
<evidence type="ECO:0000256" key="6">
    <source>
        <dbReference type="RuleBase" id="RU000686"/>
    </source>
</evidence>
<feature type="compositionally biased region" description="Basic and acidic residues" evidence="7">
    <location>
        <begin position="305"/>
        <end position="319"/>
    </location>
</feature>
<proteinExistence type="predicted"/>
<keyword evidence="2 6" id="KW-0963">Cytoplasm</keyword>
<keyword evidence="4" id="KW-0677">Repeat</keyword>
<feature type="region of interest" description="Disordered" evidence="7">
    <location>
        <begin position="481"/>
        <end position="502"/>
    </location>
</feature>
<feature type="compositionally biased region" description="Polar residues" evidence="7">
    <location>
        <begin position="577"/>
        <end position="594"/>
    </location>
</feature>
<reference evidence="8 9" key="2">
    <citation type="journal article" date="2010" name="Nucleic Acids Res.">
        <title>BeetleBase in 2010: revisions to provide comprehensive genomic information for Tribolium castaneum.</title>
        <authorList>
            <person name="Kim H.S."/>
            <person name="Murphy T."/>
            <person name="Xia J."/>
            <person name="Caragea D."/>
            <person name="Park Y."/>
            <person name="Beeman R.W."/>
            <person name="Lorenzen M.D."/>
            <person name="Butcher S."/>
            <person name="Manak J.R."/>
            <person name="Brown S.J."/>
        </authorList>
    </citation>
    <scope>GENOME REANNOTATION</scope>
    <source>
        <strain evidence="8 9">Georgia GA2</strain>
    </source>
</reference>
<feature type="region of interest" description="Disordered" evidence="7">
    <location>
        <begin position="577"/>
        <end position="611"/>
    </location>
</feature>
<evidence type="ECO:0000256" key="4">
    <source>
        <dbReference type="ARBA" id="ARBA00022737"/>
    </source>
</evidence>
<evidence type="ECO:0000313" key="8">
    <source>
        <dbReference type="EMBL" id="KYB29239.1"/>
    </source>
</evidence>
<evidence type="ECO:0000256" key="7">
    <source>
        <dbReference type="SAM" id="MobiDB-lite"/>
    </source>
</evidence>
<feature type="compositionally biased region" description="Low complexity" evidence="7">
    <location>
        <begin position="49"/>
        <end position="66"/>
    </location>
</feature>
<dbReference type="InterPro" id="IPR027324">
    <property type="entry name" value="MAP2/MAP4/Tau"/>
</dbReference>
<dbReference type="AlphaFoldDB" id="A0A139WMG5"/>
<dbReference type="Proteomes" id="UP000007266">
    <property type="component" value="Linkage group 2"/>
</dbReference>
<evidence type="ECO:0000313" key="9">
    <source>
        <dbReference type="Proteomes" id="UP000007266"/>
    </source>
</evidence>
<dbReference type="InParanoid" id="A0A139WMG5"/>
<feature type="region of interest" description="Disordered" evidence="7">
    <location>
        <begin position="1"/>
        <end position="419"/>
    </location>
</feature>
<reference evidence="8 9" key="1">
    <citation type="journal article" date="2008" name="Nature">
        <title>The genome of the model beetle and pest Tribolium castaneum.</title>
        <authorList>
            <consortium name="Tribolium Genome Sequencing Consortium"/>
            <person name="Richards S."/>
            <person name="Gibbs R.A."/>
            <person name="Weinstock G.M."/>
            <person name="Brown S.J."/>
            <person name="Denell R."/>
            <person name="Beeman R.W."/>
            <person name="Gibbs R."/>
            <person name="Beeman R.W."/>
            <person name="Brown S.J."/>
            <person name="Bucher G."/>
            <person name="Friedrich M."/>
            <person name="Grimmelikhuijzen C.J."/>
            <person name="Klingler M."/>
            <person name="Lorenzen M."/>
            <person name="Richards S."/>
            <person name="Roth S."/>
            <person name="Schroder R."/>
            <person name="Tautz D."/>
            <person name="Zdobnov E.M."/>
            <person name="Muzny D."/>
            <person name="Gibbs R.A."/>
            <person name="Weinstock G.M."/>
            <person name="Attaway T."/>
            <person name="Bell S."/>
            <person name="Buhay C.J."/>
            <person name="Chandrabose M.N."/>
            <person name="Chavez D."/>
            <person name="Clerk-Blankenburg K.P."/>
            <person name="Cree A."/>
            <person name="Dao M."/>
            <person name="Davis C."/>
            <person name="Chacko J."/>
            <person name="Dinh H."/>
            <person name="Dugan-Rocha S."/>
            <person name="Fowler G."/>
            <person name="Garner T.T."/>
            <person name="Garnes J."/>
            <person name="Gnirke A."/>
            <person name="Hawes A."/>
            <person name="Hernandez J."/>
            <person name="Hines S."/>
            <person name="Holder M."/>
            <person name="Hume J."/>
            <person name="Jhangiani S.N."/>
            <person name="Joshi V."/>
            <person name="Khan Z.M."/>
            <person name="Jackson L."/>
            <person name="Kovar C."/>
            <person name="Kowis A."/>
            <person name="Lee S."/>
            <person name="Lewis L.R."/>
            <person name="Margolis J."/>
            <person name="Morgan M."/>
            <person name="Nazareth L.V."/>
            <person name="Nguyen N."/>
            <person name="Okwuonu G."/>
            <person name="Parker D."/>
            <person name="Richards S."/>
            <person name="Ruiz S.J."/>
            <person name="Santibanez J."/>
            <person name="Savard J."/>
            <person name="Scherer S.E."/>
            <person name="Schneider B."/>
            <person name="Sodergren E."/>
            <person name="Tautz D."/>
            <person name="Vattahil S."/>
            <person name="Villasana D."/>
            <person name="White C.S."/>
            <person name="Wright R."/>
            <person name="Park Y."/>
            <person name="Beeman R.W."/>
            <person name="Lord J."/>
            <person name="Oppert B."/>
            <person name="Lorenzen M."/>
            <person name="Brown S."/>
            <person name="Wang L."/>
            <person name="Savard J."/>
            <person name="Tautz D."/>
            <person name="Richards S."/>
            <person name="Weinstock G."/>
            <person name="Gibbs R.A."/>
            <person name="Liu Y."/>
            <person name="Worley K."/>
            <person name="Weinstock G."/>
            <person name="Elsik C.G."/>
            <person name="Reese J.T."/>
            <person name="Elhaik E."/>
            <person name="Landan G."/>
            <person name="Graur D."/>
            <person name="Arensburger P."/>
            <person name="Atkinson P."/>
            <person name="Beeman R.W."/>
            <person name="Beidler J."/>
            <person name="Brown S.J."/>
            <person name="Demuth J.P."/>
            <person name="Drury D.W."/>
            <person name="Du Y.Z."/>
            <person name="Fujiwara H."/>
            <person name="Lorenzen M."/>
            <person name="Maselli V."/>
            <person name="Osanai M."/>
            <person name="Park Y."/>
            <person name="Robertson H.M."/>
            <person name="Tu Z."/>
            <person name="Wang J.J."/>
            <person name="Wang S."/>
            <person name="Richards S."/>
            <person name="Song H."/>
            <person name="Zhang L."/>
            <person name="Sodergren E."/>
            <person name="Werner D."/>
            <person name="Stanke M."/>
            <person name="Morgenstern B."/>
            <person name="Solovyev V."/>
            <person name="Kosarev P."/>
            <person name="Brown G."/>
            <person name="Chen H.C."/>
            <person name="Ermolaeva O."/>
            <person name="Hlavina W."/>
            <person name="Kapustin Y."/>
            <person name="Kiryutin B."/>
            <person name="Kitts P."/>
            <person name="Maglott D."/>
            <person name="Pruitt K."/>
            <person name="Sapojnikov V."/>
            <person name="Souvorov A."/>
            <person name="Mackey A.J."/>
            <person name="Waterhouse R.M."/>
            <person name="Wyder S."/>
            <person name="Zdobnov E.M."/>
            <person name="Zdobnov E.M."/>
            <person name="Wyder S."/>
            <person name="Kriventseva E.V."/>
            <person name="Kadowaki T."/>
            <person name="Bork P."/>
            <person name="Aranda M."/>
            <person name="Bao R."/>
            <person name="Beermann A."/>
            <person name="Berns N."/>
            <person name="Bolognesi R."/>
            <person name="Bonneton F."/>
            <person name="Bopp D."/>
            <person name="Brown S.J."/>
            <person name="Bucher G."/>
            <person name="Butts T."/>
            <person name="Chaumot A."/>
            <person name="Denell R.E."/>
            <person name="Ferrier D.E."/>
            <person name="Friedrich M."/>
            <person name="Gordon C.M."/>
            <person name="Jindra M."/>
            <person name="Klingler M."/>
            <person name="Lan Q."/>
            <person name="Lattorff H.M."/>
            <person name="Laudet V."/>
            <person name="von Levetsow C."/>
            <person name="Liu Z."/>
            <person name="Lutz R."/>
            <person name="Lynch J.A."/>
            <person name="da Fonseca R.N."/>
            <person name="Posnien N."/>
            <person name="Reuter R."/>
            <person name="Roth S."/>
            <person name="Savard J."/>
            <person name="Schinko J.B."/>
            <person name="Schmitt C."/>
            <person name="Schoppmeier M."/>
            <person name="Schroder R."/>
            <person name="Shippy T.D."/>
            <person name="Simonnet F."/>
            <person name="Marques-Souza H."/>
            <person name="Tautz D."/>
            <person name="Tomoyasu Y."/>
            <person name="Trauner J."/>
            <person name="Van der Zee M."/>
            <person name="Vervoort M."/>
            <person name="Wittkopp N."/>
            <person name="Wimmer E.A."/>
            <person name="Yang X."/>
            <person name="Jones A.K."/>
            <person name="Sattelle D.B."/>
            <person name="Ebert P.R."/>
            <person name="Nelson D."/>
            <person name="Scott J.G."/>
            <person name="Beeman R.W."/>
            <person name="Muthukrishnan S."/>
            <person name="Kramer K.J."/>
            <person name="Arakane Y."/>
            <person name="Beeman R.W."/>
            <person name="Zhu Q."/>
            <person name="Hogenkamp D."/>
            <person name="Dixit R."/>
            <person name="Oppert B."/>
            <person name="Jiang H."/>
            <person name="Zou Z."/>
            <person name="Marshall J."/>
            <person name="Elpidina E."/>
            <person name="Vinokurov K."/>
            <person name="Oppert C."/>
            <person name="Zou Z."/>
            <person name="Evans J."/>
            <person name="Lu Z."/>
            <person name="Zhao P."/>
            <person name="Sumathipala N."/>
            <person name="Altincicek B."/>
            <person name="Vilcinskas A."/>
            <person name="Williams M."/>
            <person name="Hultmark D."/>
            <person name="Hetru C."/>
            <person name="Jiang H."/>
            <person name="Grimmelikhuijzen C.J."/>
            <person name="Hauser F."/>
            <person name="Cazzamali G."/>
            <person name="Williamson M."/>
            <person name="Park Y."/>
            <person name="Li B."/>
            <person name="Tanaka Y."/>
            <person name="Predel R."/>
            <person name="Neupert S."/>
            <person name="Schachtner J."/>
            <person name="Verleyen P."/>
            <person name="Raible F."/>
            <person name="Bork P."/>
            <person name="Friedrich M."/>
            <person name="Walden K.K."/>
            <person name="Robertson H.M."/>
            <person name="Angeli S."/>
            <person name="Foret S."/>
            <person name="Bucher G."/>
            <person name="Schuetz S."/>
            <person name="Maleszka R."/>
            <person name="Wimmer E.A."/>
            <person name="Beeman R.W."/>
            <person name="Lorenzen M."/>
            <person name="Tomoyasu Y."/>
            <person name="Miller S.C."/>
            <person name="Grossmann D."/>
            <person name="Bucher G."/>
        </authorList>
    </citation>
    <scope>NUCLEOTIDE SEQUENCE [LARGE SCALE GENOMIC DNA]</scope>
    <source>
        <strain evidence="8 9">Georgia GA2</strain>
    </source>
</reference>
<comment type="subcellular location">
    <subcellularLocation>
        <location evidence="1 6">Cytoplasm</location>
        <location evidence="1 6">Cytoskeleton</location>
    </subcellularLocation>
</comment>
<feature type="compositionally biased region" description="Polar residues" evidence="7">
    <location>
        <begin position="338"/>
        <end position="352"/>
    </location>
</feature>
<evidence type="ECO:0000256" key="1">
    <source>
        <dbReference type="ARBA" id="ARBA00004245"/>
    </source>
</evidence>